<accession>A0A1L3J9A3</accession>
<dbReference type="KEGG" id="sphl:LPB140_01350"/>
<dbReference type="OrthoDB" id="7449259at2"/>
<dbReference type="AlphaFoldDB" id="A0A1L3J9A3"/>
<reference evidence="2 3" key="1">
    <citation type="submission" date="2016-11" db="EMBL/GenBank/DDBJ databases">
        <title>Sphingorhabdus sp. LPB0140, isolated from marine environment.</title>
        <authorList>
            <person name="Kim E."/>
            <person name="Yi H."/>
        </authorList>
    </citation>
    <scope>NUCLEOTIDE SEQUENCE [LARGE SCALE GENOMIC DNA]</scope>
    <source>
        <strain evidence="2 3">LPB0140</strain>
    </source>
</reference>
<keyword evidence="3" id="KW-1185">Reference proteome</keyword>
<organism evidence="2 3">
    <name type="scientific">Sphingorhabdus lutea</name>
    <dbReference type="NCBI Taxonomy" id="1913578"/>
    <lineage>
        <taxon>Bacteria</taxon>
        <taxon>Pseudomonadati</taxon>
        <taxon>Pseudomonadota</taxon>
        <taxon>Alphaproteobacteria</taxon>
        <taxon>Sphingomonadales</taxon>
        <taxon>Sphingomonadaceae</taxon>
        <taxon>Sphingorhabdus</taxon>
    </lineage>
</organism>
<gene>
    <name evidence="2" type="ORF">LPB140_01350</name>
</gene>
<dbReference type="EMBL" id="CP018154">
    <property type="protein sequence ID" value="APG61704.1"/>
    <property type="molecule type" value="Genomic_DNA"/>
</dbReference>
<evidence type="ECO:0000313" key="2">
    <source>
        <dbReference type="EMBL" id="APG61704.1"/>
    </source>
</evidence>
<dbReference type="Proteomes" id="UP000242561">
    <property type="component" value="Chromosome"/>
</dbReference>
<feature type="signal peptide" evidence="1">
    <location>
        <begin position="1"/>
        <end position="25"/>
    </location>
</feature>
<protein>
    <submittedName>
        <fullName evidence="2">Uncharacterized protein</fullName>
    </submittedName>
</protein>
<feature type="chain" id="PRO_5012159562" evidence="1">
    <location>
        <begin position="26"/>
        <end position="204"/>
    </location>
</feature>
<sequence length="204" mass="22324">MRQLLQTISSAILSMSALNAVPAYANINAAQGYSADDLSINQICEADEFENFFAAFISMGEEQKRFYGRQVQIESIIIDQRGNPQMTSNVVAGRDFQYFPIAMMDNYFVLSDAGRINYADGLPDTIPSSEGKEPVFVEFDVDQGSNGIWAVSWTSVEYDGVVGPDDGDSLGTKISSGKHGAGIINFAKSGKCWELTRVNYISPE</sequence>
<proteinExistence type="predicted"/>
<name>A0A1L3J9A3_9SPHN</name>
<keyword evidence="1" id="KW-0732">Signal</keyword>
<dbReference type="STRING" id="1913578.LPB140_01350"/>
<dbReference type="RefSeq" id="WP_072558350.1">
    <property type="nucleotide sequence ID" value="NZ_CP018154.1"/>
</dbReference>
<evidence type="ECO:0000256" key="1">
    <source>
        <dbReference type="SAM" id="SignalP"/>
    </source>
</evidence>
<evidence type="ECO:0000313" key="3">
    <source>
        <dbReference type="Proteomes" id="UP000242561"/>
    </source>
</evidence>